<proteinExistence type="predicted"/>
<dbReference type="AlphaFoldDB" id="A0A1J8PS33"/>
<dbReference type="EMBL" id="LVVM01004963">
    <property type="protein sequence ID" value="OJA11685.1"/>
    <property type="molecule type" value="Genomic_DNA"/>
</dbReference>
<sequence length="42" mass="4925">MSDEPEVQVPPPKYPRMDHTGRLLPPKSRRQQEDDKDLEHDG</sequence>
<gene>
    <name evidence="2" type="ORF">AZE42_11584</name>
</gene>
<organism evidence="2 3">
    <name type="scientific">Rhizopogon vesiculosus</name>
    <dbReference type="NCBI Taxonomy" id="180088"/>
    <lineage>
        <taxon>Eukaryota</taxon>
        <taxon>Fungi</taxon>
        <taxon>Dikarya</taxon>
        <taxon>Basidiomycota</taxon>
        <taxon>Agaricomycotina</taxon>
        <taxon>Agaricomycetes</taxon>
        <taxon>Agaricomycetidae</taxon>
        <taxon>Boletales</taxon>
        <taxon>Suillineae</taxon>
        <taxon>Rhizopogonaceae</taxon>
        <taxon>Rhizopogon</taxon>
    </lineage>
</organism>
<dbReference type="Proteomes" id="UP000183567">
    <property type="component" value="Unassembled WGS sequence"/>
</dbReference>
<keyword evidence="3" id="KW-1185">Reference proteome</keyword>
<feature type="region of interest" description="Disordered" evidence="1">
    <location>
        <begin position="1"/>
        <end position="42"/>
    </location>
</feature>
<evidence type="ECO:0000313" key="3">
    <source>
        <dbReference type="Proteomes" id="UP000183567"/>
    </source>
</evidence>
<name>A0A1J8PS33_9AGAM</name>
<comment type="caution">
    <text evidence="2">The sequence shown here is derived from an EMBL/GenBank/DDBJ whole genome shotgun (WGS) entry which is preliminary data.</text>
</comment>
<evidence type="ECO:0000256" key="1">
    <source>
        <dbReference type="SAM" id="MobiDB-lite"/>
    </source>
</evidence>
<accession>A0A1J8PS33</accession>
<feature type="compositionally biased region" description="Basic and acidic residues" evidence="1">
    <location>
        <begin position="30"/>
        <end position="42"/>
    </location>
</feature>
<evidence type="ECO:0000313" key="2">
    <source>
        <dbReference type="EMBL" id="OJA11685.1"/>
    </source>
</evidence>
<feature type="non-terminal residue" evidence="2">
    <location>
        <position position="42"/>
    </location>
</feature>
<protein>
    <submittedName>
        <fullName evidence="2">Uncharacterized protein</fullName>
    </submittedName>
</protein>
<reference evidence="2 3" key="1">
    <citation type="submission" date="2016-03" db="EMBL/GenBank/DDBJ databases">
        <title>Comparative genomics of the ectomycorrhizal sister species Rhizopogon vinicolor and Rhizopogon vesiculosus (Basidiomycota: Boletales) reveals a divergence of the mating type B locus.</title>
        <authorList>
            <person name="Mujic A.B."/>
            <person name="Kuo A."/>
            <person name="Tritt A."/>
            <person name="Lipzen A."/>
            <person name="Chen C."/>
            <person name="Johnson J."/>
            <person name="Sharma A."/>
            <person name="Barry K."/>
            <person name="Grigoriev I.V."/>
            <person name="Spatafora J.W."/>
        </authorList>
    </citation>
    <scope>NUCLEOTIDE SEQUENCE [LARGE SCALE GENOMIC DNA]</scope>
    <source>
        <strain evidence="2 3">AM-OR11-056</strain>
    </source>
</reference>